<gene>
    <name evidence="3" type="ORF">CES86_0107</name>
</gene>
<dbReference type="Proteomes" id="UP000216363">
    <property type="component" value="Unassembled WGS sequence"/>
</dbReference>
<evidence type="ECO:0000256" key="1">
    <source>
        <dbReference type="SAM" id="MobiDB-lite"/>
    </source>
</evidence>
<keyword evidence="3" id="KW-0238">DNA-binding</keyword>
<dbReference type="InterPro" id="IPR002059">
    <property type="entry name" value="CSP_DNA-bd"/>
</dbReference>
<name>A0A256H0U9_9HYPH</name>
<reference evidence="3 4" key="1">
    <citation type="submission" date="2017-07" db="EMBL/GenBank/DDBJ databases">
        <title>Draft genome of Ochrobactrum lupini type strain LUP21.</title>
        <authorList>
            <person name="Krzyzanowska D.M."/>
            <person name="Jafra S."/>
        </authorList>
    </citation>
    <scope>NUCLEOTIDE SEQUENCE [LARGE SCALE GENOMIC DNA]</scope>
    <source>
        <strain evidence="3 4">LUP21</strain>
    </source>
</reference>
<comment type="caution">
    <text evidence="3">The sequence shown here is derived from an EMBL/GenBank/DDBJ whole genome shotgun (WGS) entry which is preliminary data.</text>
</comment>
<feature type="region of interest" description="Disordered" evidence="1">
    <location>
        <begin position="16"/>
        <end position="40"/>
    </location>
</feature>
<feature type="domain" description="CSD" evidence="2">
    <location>
        <begin position="1"/>
        <end position="39"/>
    </location>
</feature>
<evidence type="ECO:0000313" key="4">
    <source>
        <dbReference type="Proteomes" id="UP000216363"/>
    </source>
</evidence>
<dbReference type="SUPFAM" id="SSF50249">
    <property type="entry name" value="Nucleic acid-binding proteins"/>
    <property type="match status" value="1"/>
</dbReference>
<evidence type="ECO:0000259" key="2">
    <source>
        <dbReference type="Pfam" id="PF00313"/>
    </source>
</evidence>
<dbReference type="InterPro" id="IPR012340">
    <property type="entry name" value="NA-bd_OB-fold"/>
</dbReference>
<accession>A0A256H0U9</accession>
<dbReference type="Gene3D" id="2.40.50.140">
    <property type="entry name" value="Nucleic acid-binding proteins"/>
    <property type="match status" value="1"/>
</dbReference>
<evidence type="ECO:0000313" key="3">
    <source>
        <dbReference type="EMBL" id="OYR32451.1"/>
    </source>
</evidence>
<protein>
    <submittedName>
        <fullName evidence="3">Cold-shock DNA-binding domain protein</fullName>
    </submittedName>
</protein>
<organism evidence="3 4">
    <name type="scientific">Brucella lupini</name>
    <dbReference type="NCBI Taxonomy" id="255457"/>
    <lineage>
        <taxon>Bacteria</taxon>
        <taxon>Pseudomonadati</taxon>
        <taxon>Pseudomonadota</taxon>
        <taxon>Alphaproteobacteria</taxon>
        <taxon>Hyphomicrobiales</taxon>
        <taxon>Brucellaceae</taxon>
        <taxon>Brucella/Ochrobactrum group</taxon>
        <taxon>Brucella</taxon>
    </lineage>
</organism>
<dbReference type="EMBL" id="NNRN01000029">
    <property type="protein sequence ID" value="OYR32451.1"/>
    <property type="molecule type" value="Genomic_DNA"/>
</dbReference>
<dbReference type="Pfam" id="PF00313">
    <property type="entry name" value="CSD"/>
    <property type="match status" value="1"/>
</dbReference>
<dbReference type="AlphaFoldDB" id="A0A256H0U9"/>
<dbReference type="GO" id="GO:0003677">
    <property type="term" value="F:DNA binding"/>
    <property type="evidence" value="ECO:0007669"/>
    <property type="project" value="UniProtKB-KW"/>
</dbReference>
<sequence length="40" mass="4274">MHVSALLQAGGSLQDGQKVSYDIGQDRKTGKSKAENVRSL</sequence>
<proteinExistence type="predicted"/>
<feature type="compositionally biased region" description="Basic and acidic residues" evidence="1">
    <location>
        <begin position="24"/>
        <end position="40"/>
    </location>
</feature>